<evidence type="ECO:0000256" key="2">
    <source>
        <dbReference type="SAM" id="Phobius"/>
    </source>
</evidence>
<keyword evidence="2" id="KW-0812">Transmembrane</keyword>
<dbReference type="STRING" id="1007099.SAMN05216287_3604"/>
<accession>A0A1H3DXF6</accession>
<dbReference type="RefSeq" id="WP_090231015.1">
    <property type="nucleotide sequence ID" value="NZ_FNNU01000005.1"/>
</dbReference>
<name>A0A1H3DXF6_9PSED</name>
<dbReference type="PANTHER" id="PTHR34351:SF1">
    <property type="entry name" value="SLR1927 PROTEIN"/>
    <property type="match status" value="1"/>
</dbReference>
<feature type="region of interest" description="Disordered" evidence="1">
    <location>
        <begin position="193"/>
        <end position="217"/>
    </location>
</feature>
<reference evidence="4" key="1">
    <citation type="submission" date="2016-10" db="EMBL/GenBank/DDBJ databases">
        <authorList>
            <person name="Varghese N."/>
            <person name="Submissions S."/>
        </authorList>
    </citation>
    <scope>NUCLEOTIDE SEQUENCE [LARGE SCALE GENOMIC DNA]</scope>
    <source>
        <strain evidence="4">NRRL B-59562</strain>
    </source>
</reference>
<keyword evidence="4" id="KW-1185">Reference proteome</keyword>
<feature type="transmembrane region" description="Helical" evidence="2">
    <location>
        <begin position="60"/>
        <end position="80"/>
    </location>
</feature>
<protein>
    <submittedName>
        <fullName evidence="3">Uncharacterized conserved protein, DUF58 family, contains vWF domain</fullName>
    </submittedName>
</protein>
<evidence type="ECO:0000313" key="4">
    <source>
        <dbReference type="Proteomes" id="UP000243778"/>
    </source>
</evidence>
<feature type="transmembrane region" description="Helical" evidence="2">
    <location>
        <begin position="31"/>
        <end position="54"/>
    </location>
</feature>
<evidence type="ECO:0000256" key="1">
    <source>
        <dbReference type="SAM" id="MobiDB-lite"/>
    </source>
</evidence>
<dbReference type="OrthoDB" id="5298497at2"/>
<organism evidence="3 4">
    <name type="scientific">Pseudomonas kuykendallii</name>
    <dbReference type="NCBI Taxonomy" id="1007099"/>
    <lineage>
        <taxon>Bacteria</taxon>
        <taxon>Pseudomonadati</taxon>
        <taxon>Pseudomonadota</taxon>
        <taxon>Gammaproteobacteria</taxon>
        <taxon>Pseudomonadales</taxon>
        <taxon>Pseudomonadaceae</taxon>
        <taxon>Pseudomonas</taxon>
    </lineage>
</organism>
<dbReference type="AlphaFoldDB" id="A0A1H3DXF6"/>
<evidence type="ECO:0000313" key="3">
    <source>
        <dbReference type="EMBL" id="SDX71106.1"/>
    </source>
</evidence>
<keyword evidence="2" id="KW-0472">Membrane</keyword>
<dbReference type="PANTHER" id="PTHR34351">
    <property type="entry name" value="SLR1927 PROTEIN-RELATED"/>
    <property type="match status" value="1"/>
</dbReference>
<proteinExistence type="predicted"/>
<dbReference type="Proteomes" id="UP000243778">
    <property type="component" value="Unassembled WGS sequence"/>
</dbReference>
<keyword evidence="2" id="KW-1133">Transmembrane helix</keyword>
<gene>
    <name evidence="3" type="ORF">SAMN05216287_3604</name>
</gene>
<sequence>MADTPLRPRWDRWLAKRIPAAQRVRLDQRRIFIVPSRVGAAFGVSLLLMLLAGINYQNSLAYGLTFLLASVGIVAILHTYRNLAGLVLKAGGGGAVFVGEQARFKVLLESSGRAHQAIAIGWPPAELQSLDVPALGLGECELSQPALRRGWLRPGRLKVESRFPLGILVAWSWVDLDQALLVYPRPLPGDLPLAAGRGDDGEESGSHQLGQGADDYQGLKTYQPGDSKQRLHWKAYSRGHGLLVKEFAALSGRDLHLDLDALEGDLESRLSLLCHWVLQFCNEGQAFALHLPGVQLGPDSGETHREACLRALALYANEQRPGNRP</sequence>
<dbReference type="EMBL" id="FNNU01000005">
    <property type="protein sequence ID" value="SDX71106.1"/>
    <property type="molecule type" value="Genomic_DNA"/>
</dbReference>